<dbReference type="Gene3D" id="1.20.1250.20">
    <property type="entry name" value="MFS general substrate transporter like domains"/>
    <property type="match status" value="2"/>
</dbReference>
<dbReference type="InterPro" id="IPR005828">
    <property type="entry name" value="MFS_sugar_transport-like"/>
</dbReference>
<dbReference type="AlphaFoldDB" id="A0AA49GQA8"/>
<feature type="transmembrane region" description="Helical" evidence="5">
    <location>
        <begin position="12"/>
        <end position="30"/>
    </location>
</feature>
<dbReference type="EMBL" id="CP120682">
    <property type="protein sequence ID" value="WKN36780.1"/>
    <property type="molecule type" value="Genomic_DNA"/>
</dbReference>
<feature type="transmembrane region" description="Helical" evidence="5">
    <location>
        <begin position="361"/>
        <end position="382"/>
    </location>
</feature>
<dbReference type="GO" id="GO:0022857">
    <property type="term" value="F:transmembrane transporter activity"/>
    <property type="evidence" value="ECO:0007669"/>
    <property type="project" value="InterPro"/>
</dbReference>
<keyword evidence="3 5" id="KW-1133">Transmembrane helix</keyword>
<organism evidence="7">
    <name type="scientific">Roseihalotalea indica</name>
    <dbReference type="NCBI Taxonomy" id="2867963"/>
    <lineage>
        <taxon>Bacteria</taxon>
        <taxon>Pseudomonadati</taxon>
        <taxon>Bacteroidota</taxon>
        <taxon>Cytophagia</taxon>
        <taxon>Cytophagales</taxon>
        <taxon>Catalimonadaceae</taxon>
        <taxon>Roseihalotalea</taxon>
    </lineage>
</organism>
<feature type="transmembrane region" description="Helical" evidence="5">
    <location>
        <begin position="296"/>
        <end position="319"/>
    </location>
</feature>
<feature type="transmembrane region" description="Helical" evidence="5">
    <location>
        <begin position="209"/>
        <end position="231"/>
    </location>
</feature>
<keyword evidence="4 5" id="KW-0472">Membrane</keyword>
<feature type="transmembrane region" description="Helical" evidence="5">
    <location>
        <begin position="76"/>
        <end position="102"/>
    </location>
</feature>
<feature type="transmembrane region" description="Helical" evidence="5">
    <location>
        <begin position="273"/>
        <end position="290"/>
    </location>
</feature>
<dbReference type="PROSITE" id="PS50850">
    <property type="entry name" value="MFS"/>
    <property type="match status" value="1"/>
</dbReference>
<accession>A0AA49GQA8</accession>
<evidence type="ECO:0000259" key="6">
    <source>
        <dbReference type="PROSITE" id="PS50850"/>
    </source>
</evidence>
<feature type="domain" description="Major facilitator superfamily (MFS) profile" evidence="6">
    <location>
        <begin position="11"/>
        <end position="387"/>
    </location>
</feature>
<sequence>MVTSQKIYTFQFGLLCLSSFLFFSSFNMIIPELPAYLDRMGGGEYKGLIISLFTLTAGLSRPFSGKLADRVGRIPVMIFGAVICFICGFLYPIATSVIWFLALRFFHGLSTGFKPTGTAAYVADVIPAHRRGEAMGVLGLCGSLGMASGPAIGSTIANMYSLNVTFYISSIFAIMSVLILAGMHETLVERERFRFSLLKLDWSEVLEPRVWAPCVVTFLTTYSFGVALTLLPDLSDSLGITNRGLVFMYMTIASVVVRFFAGKASDRYGRVIVLKWAAFILVLGCLFLGFASSGFWLLAAGAFFGLALGMNTPTIYAWTIDLSHPERRGKAIATMYISLELGIGLGALTSGWIYGNNLERLPYAFVVGSVLSMAALVFMWMAKPRQVTARA</sequence>
<dbReference type="SUPFAM" id="SSF103473">
    <property type="entry name" value="MFS general substrate transporter"/>
    <property type="match status" value="1"/>
</dbReference>
<feature type="transmembrane region" description="Helical" evidence="5">
    <location>
        <begin position="166"/>
        <end position="188"/>
    </location>
</feature>
<dbReference type="PANTHER" id="PTHR23531:SF1">
    <property type="entry name" value="QUINOLENE RESISTANCE PROTEIN NORA"/>
    <property type="match status" value="1"/>
</dbReference>
<gene>
    <name evidence="7" type="ORF">K4G66_30915</name>
</gene>
<name>A0AA49GQA8_9BACT</name>
<feature type="transmembrane region" description="Helical" evidence="5">
    <location>
        <begin position="331"/>
        <end position="355"/>
    </location>
</feature>
<dbReference type="InterPro" id="IPR036259">
    <property type="entry name" value="MFS_trans_sf"/>
</dbReference>
<reference evidence="7" key="2">
    <citation type="journal article" date="2024" name="Antonie Van Leeuwenhoek">
        <title>Roseihalotalea indica gen. nov., sp. nov., a halophilic Bacteroidetes from mesopelagic Southwest Indian Ocean with higher carbohydrate metabolic potential.</title>
        <authorList>
            <person name="Chen B."/>
            <person name="Zhang M."/>
            <person name="Lin D."/>
            <person name="Ye J."/>
            <person name="Tang K."/>
        </authorList>
    </citation>
    <scope>NUCLEOTIDE SEQUENCE</scope>
    <source>
        <strain evidence="7">TK19036</strain>
    </source>
</reference>
<feature type="transmembrane region" description="Helical" evidence="5">
    <location>
        <begin position="243"/>
        <end position="261"/>
    </location>
</feature>
<evidence type="ECO:0000256" key="2">
    <source>
        <dbReference type="ARBA" id="ARBA00022692"/>
    </source>
</evidence>
<reference evidence="7" key="1">
    <citation type="journal article" date="2023" name="Comput. Struct. Biotechnol. J.">
        <title>Discovery of a novel marine Bacteroidetes with a rich repertoire of carbohydrate-active enzymes.</title>
        <authorList>
            <person name="Chen B."/>
            <person name="Liu G."/>
            <person name="Chen Q."/>
            <person name="Wang H."/>
            <person name="Liu L."/>
            <person name="Tang K."/>
        </authorList>
    </citation>
    <scope>NUCLEOTIDE SEQUENCE</scope>
    <source>
        <strain evidence="7">TK19036</strain>
    </source>
</reference>
<evidence type="ECO:0000313" key="7">
    <source>
        <dbReference type="EMBL" id="WKN36780.1"/>
    </source>
</evidence>
<evidence type="ECO:0000256" key="3">
    <source>
        <dbReference type="ARBA" id="ARBA00022989"/>
    </source>
</evidence>
<dbReference type="InterPro" id="IPR020846">
    <property type="entry name" value="MFS_dom"/>
</dbReference>
<evidence type="ECO:0000256" key="5">
    <source>
        <dbReference type="SAM" id="Phobius"/>
    </source>
</evidence>
<protein>
    <submittedName>
        <fullName evidence="7">MFS transporter</fullName>
    </submittedName>
</protein>
<dbReference type="Pfam" id="PF07690">
    <property type="entry name" value="MFS_1"/>
    <property type="match status" value="1"/>
</dbReference>
<dbReference type="GO" id="GO:0016020">
    <property type="term" value="C:membrane"/>
    <property type="evidence" value="ECO:0007669"/>
    <property type="project" value="UniProtKB-SubCell"/>
</dbReference>
<dbReference type="CDD" id="cd17489">
    <property type="entry name" value="MFS_YfcJ_like"/>
    <property type="match status" value="1"/>
</dbReference>
<dbReference type="InterPro" id="IPR052714">
    <property type="entry name" value="MFS_Exporter"/>
</dbReference>
<evidence type="ECO:0000256" key="1">
    <source>
        <dbReference type="ARBA" id="ARBA00004370"/>
    </source>
</evidence>
<dbReference type="PANTHER" id="PTHR23531">
    <property type="entry name" value="QUINOLENE RESISTANCE PROTEIN NORA"/>
    <property type="match status" value="1"/>
</dbReference>
<dbReference type="Pfam" id="PF00083">
    <property type="entry name" value="Sugar_tr"/>
    <property type="match status" value="1"/>
</dbReference>
<dbReference type="InterPro" id="IPR011701">
    <property type="entry name" value="MFS"/>
</dbReference>
<keyword evidence="2 5" id="KW-0812">Transmembrane</keyword>
<comment type="subcellular location">
    <subcellularLocation>
        <location evidence="1">Membrane</location>
    </subcellularLocation>
</comment>
<proteinExistence type="predicted"/>
<evidence type="ECO:0000256" key="4">
    <source>
        <dbReference type="ARBA" id="ARBA00023136"/>
    </source>
</evidence>